<sequence length="273" mass="32241">MSFIVLERFIEDGSYHKLKYTTKILDNIKDLIRHDLNSRGIRHETWDEFGVVGKFKMVNRYKYDYQSLNEYLFDLGILPLVASIKQAILTETEIKTLKDSNSNKQDFSLQFFTKNIGNPIIIKGNALNNEMTLSEQVYLWKENSQLKNVLNKRWDKILDELTDWLKKQGVKDIKFKYGSLALKEKVYSSPLEVFNLLGKEVIIRSSIPELDRVEEFAARGFLNISELKEYRQIIGVKEQFILMEVDKEEKCRKWLDRRREKLSGLSMSQDFNF</sequence>
<dbReference type="AlphaFoldDB" id="A0A1C0ZTK9"/>
<protein>
    <submittedName>
        <fullName evidence="1">Uncharacterized protein</fullName>
    </submittedName>
</protein>
<dbReference type="STRING" id="512399.A8709_07070"/>
<gene>
    <name evidence="1" type="ORF">A8709_07070</name>
</gene>
<evidence type="ECO:0000313" key="1">
    <source>
        <dbReference type="EMBL" id="OCT11424.1"/>
    </source>
</evidence>
<accession>A0A1C0ZTK9</accession>
<dbReference type="RefSeq" id="WP_065858444.1">
    <property type="nucleotide sequence ID" value="NZ_LYPC01000028.1"/>
</dbReference>
<dbReference type="EMBL" id="LYPC01000028">
    <property type="protein sequence ID" value="OCT11424.1"/>
    <property type="molecule type" value="Genomic_DNA"/>
</dbReference>
<comment type="caution">
    <text evidence="1">The sequence shown here is derived from an EMBL/GenBank/DDBJ whole genome shotgun (WGS) entry which is preliminary data.</text>
</comment>
<reference evidence="2" key="1">
    <citation type="submission" date="2016-05" db="EMBL/GenBank/DDBJ databases">
        <title>Paenibacillus oryzae. sp. nov., isolated from the rice root.</title>
        <authorList>
            <person name="Zhang J."/>
            <person name="Zhang X."/>
        </authorList>
    </citation>
    <scope>NUCLEOTIDE SEQUENCE [LARGE SCALE GENOMIC DNA]</scope>
    <source>
        <strain evidence="2">KCTC13222</strain>
    </source>
</reference>
<dbReference type="OrthoDB" id="2595278at2"/>
<proteinExistence type="predicted"/>
<evidence type="ECO:0000313" key="2">
    <source>
        <dbReference type="Proteomes" id="UP000093309"/>
    </source>
</evidence>
<organism evidence="1 2">
    <name type="scientific">Paenibacillus pectinilyticus</name>
    <dbReference type="NCBI Taxonomy" id="512399"/>
    <lineage>
        <taxon>Bacteria</taxon>
        <taxon>Bacillati</taxon>
        <taxon>Bacillota</taxon>
        <taxon>Bacilli</taxon>
        <taxon>Bacillales</taxon>
        <taxon>Paenibacillaceae</taxon>
        <taxon>Paenibacillus</taxon>
    </lineage>
</organism>
<dbReference type="Proteomes" id="UP000093309">
    <property type="component" value="Unassembled WGS sequence"/>
</dbReference>
<name>A0A1C0ZTK9_9BACL</name>
<keyword evidence="2" id="KW-1185">Reference proteome</keyword>